<dbReference type="InterPro" id="IPR021858">
    <property type="entry name" value="Fun_TF"/>
</dbReference>
<evidence type="ECO:0000313" key="8">
    <source>
        <dbReference type="EMBL" id="KAF5857736.1"/>
    </source>
</evidence>
<comment type="subcellular location">
    <subcellularLocation>
        <location evidence="1">Nucleus</location>
    </subcellularLocation>
</comment>
<dbReference type="SMART" id="SM00066">
    <property type="entry name" value="GAL4"/>
    <property type="match status" value="1"/>
</dbReference>
<comment type="caution">
    <text evidence="8">The sequence shown here is derived from an EMBL/GenBank/DDBJ whole genome shotgun (WGS) entry which is preliminary data.</text>
</comment>
<feature type="compositionally biased region" description="Low complexity" evidence="6">
    <location>
        <begin position="126"/>
        <end position="158"/>
    </location>
</feature>
<dbReference type="Pfam" id="PF11951">
    <property type="entry name" value="Fungal_trans_2"/>
    <property type="match status" value="1"/>
</dbReference>
<dbReference type="Gene3D" id="4.10.240.10">
    <property type="entry name" value="Zn(2)-C6 fungal-type DNA-binding domain"/>
    <property type="match status" value="1"/>
</dbReference>
<dbReference type="GO" id="GO:0008270">
    <property type="term" value="F:zinc ion binding"/>
    <property type="evidence" value="ECO:0007669"/>
    <property type="project" value="InterPro"/>
</dbReference>
<keyword evidence="9" id="KW-1185">Reference proteome</keyword>
<feature type="compositionally biased region" description="Polar residues" evidence="6">
    <location>
        <begin position="185"/>
        <end position="201"/>
    </location>
</feature>
<dbReference type="Proteomes" id="UP000541154">
    <property type="component" value="Unassembled WGS sequence"/>
</dbReference>
<feature type="domain" description="Zn(2)-C6 fungal-type" evidence="7">
    <location>
        <begin position="95"/>
        <end position="125"/>
    </location>
</feature>
<evidence type="ECO:0000259" key="7">
    <source>
        <dbReference type="PROSITE" id="PS50048"/>
    </source>
</evidence>
<evidence type="ECO:0000256" key="3">
    <source>
        <dbReference type="ARBA" id="ARBA00023125"/>
    </source>
</evidence>
<feature type="compositionally biased region" description="Acidic residues" evidence="6">
    <location>
        <begin position="172"/>
        <end position="183"/>
    </location>
</feature>
<proteinExistence type="predicted"/>
<feature type="compositionally biased region" description="Basic and acidic residues" evidence="6">
    <location>
        <begin position="159"/>
        <end position="168"/>
    </location>
</feature>
<reference evidence="8 9" key="1">
    <citation type="submission" date="2019-04" db="EMBL/GenBank/DDBJ databases">
        <title>Aspergillus burnettii sp. nov., novel species from soil in southeast Queensland.</title>
        <authorList>
            <person name="Gilchrist C.L.M."/>
            <person name="Pitt J.I."/>
            <person name="Lange L."/>
            <person name="Lacey H.J."/>
            <person name="Vuong D."/>
            <person name="Midgley D.J."/>
            <person name="Greenfield P."/>
            <person name="Bradbury M."/>
            <person name="Lacey E."/>
            <person name="Busk P.K."/>
            <person name="Pilgaard B."/>
            <person name="Chooi Y.H."/>
            <person name="Piggott A.M."/>
        </authorList>
    </citation>
    <scope>NUCLEOTIDE SEQUENCE [LARGE SCALE GENOMIC DNA]</scope>
    <source>
        <strain evidence="8 9">FRR 5400</strain>
    </source>
</reference>
<evidence type="ECO:0000256" key="6">
    <source>
        <dbReference type="SAM" id="MobiDB-lite"/>
    </source>
</evidence>
<keyword evidence="5" id="KW-0539">Nucleus</keyword>
<organism evidence="8 9">
    <name type="scientific">Petromyces alliaceus</name>
    <name type="common">Aspergillus alliaceus</name>
    <dbReference type="NCBI Taxonomy" id="209559"/>
    <lineage>
        <taxon>Eukaryota</taxon>
        <taxon>Fungi</taxon>
        <taxon>Dikarya</taxon>
        <taxon>Ascomycota</taxon>
        <taxon>Pezizomycotina</taxon>
        <taxon>Eurotiomycetes</taxon>
        <taxon>Eurotiomycetidae</taxon>
        <taxon>Eurotiales</taxon>
        <taxon>Aspergillaceae</taxon>
        <taxon>Aspergillus</taxon>
        <taxon>Aspergillus subgen. Circumdati</taxon>
    </lineage>
</organism>
<evidence type="ECO:0000256" key="1">
    <source>
        <dbReference type="ARBA" id="ARBA00004123"/>
    </source>
</evidence>
<dbReference type="SUPFAM" id="SSF57701">
    <property type="entry name" value="Zn2/Cys6 DNA-binding domain"/>
    <property type="match status" value="1"/>
</dbReference>
<dbReference type="CDD" id="cd00067">
    <property type="entry name" value="GAL4"/>
    <property type="match status" value="1"/>
</dbReference>
<evidence type="ECO:0000256" key="5">
    <source>
        <dbReference type="ARBA" id="ARBA00023242"/>
    </source>
</evidence>
<dbReference type="PANTHER" id="PTHR37534">
    <property type="entry name" value="TRANSCRIPTIONAL ACTIVATOR PROTEIN UGA3"/>
    <property type="match status" value="1"/>
</dbReference>
<dbReference type="PROSITE" id="PS00463">
    <property type="entry name" value="ZN2_CY6_FUNGAL_1"/>
    <property type="match status" value="1"/>
</dbReference>
<evidence type="ECO:0000256" key="4">
    <source>
        <dbReference type="ARBA" id="ARBA00023163"/>
    </source>
</evidence>
<sequence>MVNPFPPSQTPLNNLLLHPSQHLHEPSAFSAYSILGAGQYPESVALWHNPSTQPPSQPGLPGTAPPAAFAPIPKSQALLQPALPDLKKHKRTRSGCFTCRARRIKCDESRPVCDRCRKGNRDCVYPTPGTSGSMSSAGSRSGAKSKGSRPQSRGSDSSSHLDADDVHILEPIADEDEDEEEEGSVGSSARLSPSTGPNGTKSKLELRNKRSAQSLARRRVKQQLLAVTTAPETPGSLRDVSSSPSTEASLRLDSASVRSASVGLHPSESFALPNTAHLPEDVRFYLAFHQGYMTSRHYFLSGSGDRFVHQDLIEIALQYDPLLYAVVGFAAYHHCVHTGNGKLYAFLKYYNMALKLLRKSLGSNEEHWEATLITVLVLTTFEEFIGDWVNLIDHHQAAHALMRELLTPESIITNKLHNQIFPWYARFDVVAGILAGNETVLGREWYVAKENYDAQQAARYPEDADKQLALAASINRRFGLEMASLYAKLSRGMIPIDEFIAQNDQLGQTIEEVRNILEKFRDSEYTVWEFPDKQPLTEDDIVDPYVPGVLHRGRLWNVNAAWIDYYSTKAMFKYQSLLSVRQSSPSELESLALEQCRLIEAIERWPEKENGYMFAFKNSIGMACLFAPKDSKHVMWGRKKFALMERNGYVTAPKFRQLLATVWQLPEINHWWLPDDEGYPDIIREVRSMTEERSSNPRDNFRESVRNMRSLFWNISLEDTSSENSPSSMGQEDR</sequence>
<name>A0A8H5ZZ65_PETAA</name>
<dbReference type="GO" id="GO:0005634">
    <property type="term" value="C:nucleus"/>
    <property type="evidence" value="ECO:0007669"/>
    <property type="project" value="UniProtKB-SubCell"/>
</dbReference>
<evidence type="ECO:0000256" key="2">
    <source>
        <dbReference type="ARBA" id="ARBA00023015"/>
    </source>
</evidence>
<keyword evidence="2" id="KW-0805">Transcription regulation</keyword>
<feature type="region of interest" description="Disordered" evidence="6">
    <location>
        <begin position="117"/>
        <end position="252"/>
    </location>
</feature>
<feature type="region of interest" description="Disordered" evidence="6">
    <location>
        <begin position="45"/>
        <end position="69"/>
    </location>
</feature>
<dbReference type="InterPro" id="IPR036864">
    <property type="entry name" value="Zn2-C6_fun-type_DNA-bd_sf"/>
</dbReference>
<gene>
    <name evidence="8" type="ORF">ETB97_005408</name>
</gene>
<keyword evidence="3" id="KW-0238">DNA-binding</keyword>
<dbReference type="AlphaFoldDB" id="A0A8H5ZZ65"/>
<feature type="compositionally biased region" description="Polar residues" evidence="6">
    <location>
        <begin position="239"/>
        <end position="248"/>
    </location>
</feature>
<dbReference type="PANTHER" id="PTHR37534:SF10">
    <property type="entry name" value="ZN(II)2CYS6 TRANSCRIPTION FACTOR (EUROFUNG)"/>
    <property type="match status" value="1"/>
</dbReference>
<dbReference type="EMBL" id="SPNV01000241">
    <property type="protein sequence ID" value="KAF5857736.1"/>
    <property type="molecule type" value="Genomic_DNA"/>
</dbReference>
<accession>A0A8H5ZZ65</accession>
<dbReference type="GO" id="GO:0000976">
    <property type="term" value="F:transcription cis-regulatory region binding"/>
    <property type="evidence" value="ECO:0007669"/>
    <property type="project" value="TreeGrafter"/>
</dbReference>
<protein>
    <recommendedName>
        <fullName evidence="7">Zn(2)-C6 fungal-type domain-containing protein</fullName>
    </recommendedName>
</protein>
<keyword evidence="4" id="KW-0804">Transcription</keyword>
<dbReference type="GO" id="GO:0045944">
    <property type="term" value="P:positive regulation of transcription by RNA polymerase II"/>
    <property type="evidence" value="ECO:0007669"/>
    <property type="project" value="TreeGrafter"/>
</dbReference>
<dbReference type="InterPro" id="IPR001138">
    <property type="entry name" value="Zn2Cys6_DnaBD"/>
</dbReference>
<dbReference type="PROSITE" id="PS50048">
    <property type="entry name" value="ZN2_CY6_FUNGAL_2"/>
    <property type="match status" value="1"/>
</dbReference>
<dbReference type="GO" id="GO:0000981">
    <property type="term" value="F:DNA-binding transcription factor activity, RNA polymerase II-specific"/>
    <property type="evidence" value="ECO:0007669"/>
    <property type="project" value="InterPro"/>
</dbReference>
<evidence type="ECO:0000313" key="9">
    <source>
        <dbReference type="Proteomes" id="UP000541154"/>
    </source>
</evidence>
<dbReference type="Pfam" id="PF00172">
    <property type="entry name" value="Zn_clus"/>
    <property type="match status" value="1"/>
</dbReference>